<dbReference type="Pfam" id="PF00226">
    <property type="entry name" value="DnaJ"/>
    <property type="match status" value="1"/>
</dbReference>
<sequence length="539" mass="62682">MVKPERQTARRCKGNIPICDEVRPYLCSETHSDAGFWEVHCDVSDFKEASKNHDVIIDEDSDDDHSLETVECDVSKYVEASKMHFFKDSRKTCSANKGNEVNKPKRGRPRKTQTNIDSTASPASNSASPASNKRGRPKKFSKIELIYLHSTKCVTDSILHKIPAINYWSSEKIRERDNFEFDNGGFGILDLYEKDNDDNDSSENKLDMDKLYQNVNLLEKILSDINNEFKLSSSKNPDCPRLKEIKAKFNNCIRNEYLSREDMMNKGDSDNDETMGFERESEDLAEEKEEDEKTGFENKNDDFSNVHLSDDDLGNNDSGEERQNNESTGFEKKNVDDYDKENEKADDSIGKDENENENSDDDDDLGFEKKNENESENSDVDGCSNVSKEKVFENEKKNESQSKEEVFEAKEDQELHRMQKRKQTENEIHRRQKQRVEEIRESQKKKEENINLKEQYRIEVIQRLTKLEKRTYNLRTLLFGLGMNIGPSDAEIKKGYKEALLKFHPDRAPKDDMRKKVEAEETFKLIQRMKERKEPITII</sequence>
<feature type="region of interest" description="Disordered" evidence="1">
    <location>
        <begin position="96"/>
        <end position="136"/>
    </location>
</feature>
<evidence type="ECO:0000259" key="2">
    <source>
        <dbReference type="PROSITE" id="PS50076"/>
    </source>
</evidence>
<feature type="compositionally biased region" description="Basic and acidic residues" evidence="1">
    <location>
        <begin position="291"/>
        <end position="310"/>
    </location>
</feature>
<feature type="compositionally biased region" description="Acidic residues" evidence="1">
    <location>
        <begin position="270"/>
        <end position="290"/>
    </location>
</feature>
<dbReference type="EMBL" id="PKPP01012573">
    <property type="protein sequence ID" value="PWA42169.1"/>
    <property type="molecule type" value="Genomic_DNA"/>
</dbReference>
<feature type="compositionally biased region" description="Acidic residues" evidence="1">
    <location>
        <begin position="354"/>
        <end position="365"/>
    </location>
</feature>
<dbReference type="STRING" id="35608.A0A2U1KZL0"/>
<organism evidence="3 4">
    <name type="scientific">Artemisia annua</name>
    <name type="common">Sweet wormwood</name>
    <dbReference type="NCBI Taxonomy" id="35608"/>
    <lineage>
        <taxon>Eukaryota</taxon>
        <taxon>Viridiplantae</taxon>
        <taxon>Streptophyta</taxon>
        <taxon>Embryophyta</taxon>
        <taxon>Tracheophyta</taxon>
        <taxon>Spermatophyta</taxon>
        <taxon>Magnoliopsida</taxon>
        <taxon>eudicotyledons</taxon>
        <taxon>Gunneridae</taxon>
        <taxon>Pentapetalae</taxon>
        <taxon>asterids</taxon>
        <taxon>campanulids</taxon>
        <taxon>Asterales</taxon>
        <taxon>Asteraceae</taxon>
        <taxon>Asteroideae</taxon>
        <taxon>Anthemideae</taxon>
        <taxon>Artemisiinae</taxon>
        <taxon>Artemisia</taxon>
    </lineage>
</organism>
<dbReference type="AlphaFoldDB" id="A0A2U1KZL0"/>
<comment type="caution">
    <text evidence="3">The sequence shown here is derived from an EMBL/GenBank/DDBJ whole genome shotgun (WGS) entry which is preliminary data.</text>
</comment>
<dbReference type="OrthoDB" id="498970at2759"/>
<dbReference type="Proteomes" id="UP000245207">
    <property type="component" value="Unassembled WGS sequence"/>
</dbReference>
<dbReference type="InterPro" id="IPR036869">
    <property type="entry name" value="J_dom_sf"/>
</dbReference>
<evidence type="ECO:0000313" key="3">
    <source>
        <dbReference type="EMBL" id="PWA42169.1"/>
    </source>
</evidence>
<feature type="domain" description="J" evidence="2">
    <location>
        <begin position="476"/>
        <end position="539"/>
    </location>
</feature>
<evidence type="ECO:0000256" key="1">
    <source>
        <dbReference type="SAM" id="MobiDB-lite"/>
    </source>
</evidence>
<feature type="compositionally biased region" description="Basic and acidic residues" evidence="1">
    <location>
        <begin position="387"/>
        <end position="446"/>
    </location>
</feature>
<dbReference type="Gene3D" id="1.10.287.110">
    <property type="entry name" value="DnaJ domain"/>
    <property type="match status" value="1"/>
</dbReference>
<dbReference type="PANTHER" id="PTHR36335">
    <property type="entry name" value="CHAPERONE DNAJ-DOMAIN SUPERFAMILY PROTEIN"/>
    <property type="match status" value="1"/>
</dbReference>
<dbReference type="CDD" id="cd06257">
    <property type="entry name" value="DnaJ"/>
    <property type="match status" value="1"/>
</dbReference>
<dbReference type="InterPro" id="IPR001623">
    <property type="entry name" value="DnaJ_domain"/>
</dbReference>
<name>A0A2U1KZL0_ARTAN</name>
<proteinExistence type="predicted"/>
<feature type="compositionally biased region" description="Basic and acidic residues" evidence="1">
    <location>
        <begin position="319"/>
        <end position="353"/>
    </location>
</feature>
<accession>A0A2U1KZL0</accession>
<keyword evidence="4" id="KW-1185">Reference proteome</keyword>
<dbReference type="PROSITE" id="PS50076">
    <property type="entry name" value="DNAJ_2"/>
    <property type="match status" value="1"/>
</dbReference>
<dbReference type="SUPFAM" id="SSF46565">
    <property type="entry name" value="Chaperone J-domain"/>
    <property type="match status" value="1"/>
</dbReference>
<dbReference type="PANTHER" id="PTHR36335:SF1">
    <property type="entry name" value="CHAPERONE DNAJ-DOMAIN SUPERFAMILY PROTEIN"/>
    <property type="match status" value="1"/>
</dbReference>
<protein>
    <submittedName>
        <fullName evidence="3">DnaJ domain-containing protein</fullName>
    </submittedName>
</protein>
<feature type="compositionally biased region" description="Low complexity" evidence="1">
    <location>
        <begin position="120"/>
        <end position="132"/>
    </location>
</feature>
<evidence type="ECO:0000313" key="4">
    <source>
        <dbReference type="Proteomes" id="UP000245207"/>
    </source>
</evidence>
<gene>
    <name evidence="3" type="ORF">CTI12_AA546420</name>
</gene>
<reference evidence="3 4" key="1">
    <citation type="journal article" date="2018" name="Mol. Plant">
        <title>The genome of Artemisia annua provides insight into the evolution of Asteraceae family and artemisinin biosynthesis.</title>
        <authorList>
            <person name="Shen Q."/>
            <person name="Zhang L."/>
            <person name="Liao Z."/>
            <person name="Wang S."/>
            <person name="Yan T."/>
            <person name="Shi P."/>
            <person name="Liu M."/>
            <person name="Fu X."/>
            <person name="Pan Q."/>
            <person name="Wang Y."/>
            <person name="Lv Z."/>
            <person name="Lu X."/>
            <person name="Zhang F."/>
            <person name="Jiang W."/>
            <person name="Ma Y."/>
            <person name="Chen M."/>
            <person name="Hao X."/>
            <person name="Li L."/>
            <person name="Tang Y."/>
            <person name="Lv G."/>
            <person name="Zhou Y."/>
            <person name="Sun X."/>
            <person name="Brodelius P.E."/>
            <person name="Rose J.K.C."/>
            <person name="Tang K."/>
        </authorList>
    </citation>
    <scope>NUCLEOTIDE SEQUENCE [LARGE SCALE GENOMIC DNA]</scope>
    <source>
        <strain evidence="4">cv. Huhao1</strain>
        <tissue evidence="3">Leaf</tissue>
    </source>
</reference>
<feature type="region of interest" description="Disordered" evidence="1">
    <location>
        <begin position="263"/>
        <end position="446"/>
    </location>
</feature>